<evidence type="ECO:0000256" key="4">
    <source>
        <dbReference type="ARBA" id="ARBA00022840"/>
    </source>
</evidence>
<organism evidence="9 10">
    <name type="scientific">Hydnum rufescens UP504</name>
    <dbReference type="NCBI Taxonomy" id="1448309"/>
    <lineage>
        <taxon>Eukaryota</taxon>
        <taxon>Fungi</taxon>
        <taxon>Dikarya</taxon>
        <taxon>Basidiomycota</taxon>
        <taxon>Agaricomycotina</taxon>
        <taxon>Agaricomycetes</taxon>
        <taxon>Cantharellales</taxon>
        <taxon>Hydnaceae</taxon>
        <taxon>Hydnum</taxon>
    </lineage>
</organism>
<evidence type="ECO:0000259" key="8">
    <source>
        <dbReference type="PROSITE" id="PS50011"/>
    </source>
</evidence>
<evidence type="ECO:0000256" key="2">
    <source>
        <dbReference type="ARBA" id="ARBA00022741"/>
    </source>
</evidence>
<feature type="region of interest" description="Disordered" evidence="7">
    <location>
        <begin position="139"/>
        <end position="176"/>
    </location>
</feature>
<dbReference type="GO" id="GO:0005524">
    <property type="term" value="F:ATP binding"/>
    <property type="evidence" value="ECO:0007669"/>
    <property type="project" value="UniProtKB-UniRule"/>
</dbReference>
<dbReference type="Gene3D" id="1.10.510.10">
    <property type="entry name" value="Transferase(Phosphotransferase) domain 1"/>
    <property type="match status" value="1"/>
</dbReference>
<evidence type="ECO:0000256" key="5">
    <source>
        <dbReference type="ARBA" id="ARBA00037982"/>
    </source>
</evidence>
<evidence type="ECO:0000256" key="3">
    <source>
        <dbReference type="ARBA" id="ARBA00022777"/>
    </source>
</evidence>
<dbReference type="InterPro" id="IPR045864">
    <property type="entry name" value="aa-tRNA-synth_II/BPL/LPL"/>
</dbReference>
<keyword evidence="2 6" id="KW-0547">Nucleotide-binding</keyword>
<dbReference type="PROSITE" id="PS50011">
    <property type="entry name" value="PROTEIN_KINASE_DOM"/>
    <property type="match status" value="1"/>
</dbReference>
<feature type="compositionally biased region" description="Polar residues" evidence="7">
    <location>
        <begin position="91"/>
        <end position="100"/>
    </location>
</feature>
<dbReference type="GO" id="GO:0004694">
    <property type="term" value="F:eukaryotic translation initiation factor 2alpha kinase activity"/>
    <property type="evidence" value="ECO:0007669"/>
    <property type="project" value="TreeGrafter"/>
</dbReference>
<evidence type="ECO:0000256" key="1">
    <source>
        <dbReference type="ARBA" id="ARBA00022679"/>
    </source>
</evidence>
<dbReference type="PANTHER" id="PTHR11042:SF136">
    <property type="entry name" value="EIF-2-ALPHA KINASE GCN2"/>
    <property type="match status" value="1"/>
</dbReference>
<dbReference type="Gene3D" id="3.30.200.20">
    <property type="entry name" value="Phosphorylase Kinase, domain 1"/>
    <property type="match status" value="1"/>
</dbReference>
<dbReference type="SMART" id="SM00220">
    <property type="entry name" value="S_TKc"/>
    <property type="match status" value="1"/>
</dbReference>
<dbReference type="AlphaFoldDB" id="A0A9P6AZH1"/>
<dbReference type="InterPro" id="IPR041715">
    <property type="entry name" value="HisRS-like_core"/>
</dbReference>
<dbReference type="GO" id="GO:0005829">
    <property type="term" value="C:cytosol"/>
    <property type="evidence" value="ECO:0007669"/>
    <property type="project" value="TreeGrafter"/>
</dbReference>
<dbReference type="PANTHER" id="PTHR11042">
    <property type="entry name" value="EUKARYOTIC TRANSLATION INITIATION FACTOR 2-ALPHA KINASE EIF2-ALPHA KINASE -RELATED"/>
    <property type="match status" value="1"/>
</dbReference>
<feature type="domain" description="Protein kinase" evidence="8">
    <location>
        <begin position="21"/>
        <end position="347"/>
    </location>
</feature>
<feature type="region of interest" description="Disordered" evidence="7">
    <location>
        <begin position="91"/>
        <end position="126"/>
    </location>
</feature>
<feature type="compositionally biased region" description="Polar residues" evidence="7">
    <location>
        <begin position="160"/>
        <end position="169"/>
    </location>
</feature>
<comment type="similarity">
    <text evidence="5">Belongs to the protein kinase superfamily. Ser/Thr protein kinase family. GCN2 subfamily.</text>
</comment>
<feature type="compositionally biased region" description="Polar residues" evidence="7">
    <location>
        <begin position="139"/>
        <end position="149"/>
    </location>
</feature>
<dbReference type="Pfam" id="PF13393">
    <property type="entry name" value="tRNA-synt_His"/>
    <property type="match status" value="1"/>
</dbReference>
<dbReference type="Gene3D" id="3.30.930.10">
    <property type="entry name" value="Bira Bifunctional Protein, Domain 2"/>
    <property type="match status" value="1"/>
</dbReference>
<dbReference type="GO" id="GO:1990625">
    <property type="term" value="P:negative regulation of cytoplasmic translational initiation in response to stress"/>
    <property type="evidence" value="ECO:0007669"/>
    <property type="project" value="TreeGrafter"/>
</dbReference>
<dbReference type="PROSITE" id="PS00108">
    <property type="entry name" value="PROTEIN_KINASE_ST"/>
    <property type="match status" value="1"/>
</dbReference>
<protein>
    <recommendedName>
        <fullName evidence="8">Protein kinase domain-containing protein</fullName>
    </recommendedName>
</protein>
<dbReference type="GO" id="GO:0005634">
    <property type="term" value="C:nucleus"/>
    <property type="evidence" value="ECO:0007669"/>
    <property type="project" value="TreeGrafter"/>
</dbReference>
<evidence type="ECO:0000256" key="6">
    <source>
        <dbReference type="PROSITE-ProRule" id="PRU10141"/>
    </source>
</evidence>
<keyword evidence="3" id="KW-0418">Kinase</keyword>
<dbReference type="OrthoDB" id="341578at2759"/>
<name>A0A9P6AZH1_9AGAM</name>
<keyword evidence="1" id="KW-0808">Transferase</keyword>
<dbReference type="Pfam" id="PF00069">
    <property type="entry name" value="Pkinase"/>
    <property type="match status" value="2"/>
</dbReference>
<dbReference type="SUPFAM" id="SSF56112">
    <property type="entry name" value="Protein kinase-like (PK-like)"/>
    <property type="match status" value="2"/>
</dbReference>
<dbReference type="InterPro" id="IPR050339">
    <property type="entry name" value="CC_SR_Kinase"/>
</dbReference>
<evidence type="ECO:0000313" key="10">
    <source>
        <dbReference type="Proteomes" id="UP000886523"/>
    </source>
</evidence>
<dbReference type="InterPro" id="IPR008271">
    <property type="entry name" value="Ser/Thr_kinase_AS"/>
</dbReference>
<dbReference type="EMBL" id="MU128959">
    <property type="protein sequence ID" value="KAF9514562.1"/>
    <property type="molecule type" value="Genomic_DNA"/>
</dbReference>
<keyword evidence="10" id="KW-1185">Reference proteome</keyword>
<keyword evidence="4 6" id="KW-0067">ATP-binding</keyword>
<evidence type="ECO:0000256" key="7">
    <source>
        <dbReference type="SAM" id="MobiDB-lite"/>
    </source>
</evidence>
<dbReference type="InterPro" id="IPR017441">
    <property type="entry name" value="Protein_kinase_ATP_BS"/>
</dbReference>
<dbReference type="Proteomes" id="UP000886523">
    <property type="component" value="Unassembled WGS sequence"/>
</dbReference>
<dbReference type="SUPFAM" id="SSF55681">
    <property type="entry name" value="Class II aaRS and biotin synthetases"/>
    <property type="match status" value="1"/>
</dbReference>
<gene>
    <name evidence="9" type="ORF">BS47DRAFT_1294941</name>
</gene>
<dbReference type="InterPro" id="IPR036621">
    <property type="entry name" value="Anticodon-bd_dom_sf"/>
</dbReference>
<comment type="caution">
    <text evidence="9">The sequence shown here is derived from an EMBL/GenBank/DDBJ whole genome shotgun (WGS) entry which is preliminary data.</text>
</comment>
<dbReference type="InterPro" id="IPR000719">
    <property type="entry name" value="Prot_kinase_dom"/>
</dbReference>
<proteinExistence type="inferred from homology"/>
<dbReference type="InterPro" id="IPR011009">
    <property type="entry name" value="Kinase-like_dom_sf"/>
</dbReference>
<dbReference type="PROSITE" id="PS00107">
    <property type="entry name" value="PROTEIN_KINASE_ATP"/>
    <property type="match status" value="1"/>
</dbReference>
<reference evidence="9" key="1">
    <citation type="journal article" date="2020" name="Nat. Commun.">
        <title>Large-scale genome sequencing of mycorrhizal fungi provides insights into the early evolution of symbiotic traits.</title>
        <authorList>
            <person name="Miyauchi S."/>
            <person name="Kiss E."/>
            <person name="Kuo A."/>
            <person name="Drula E."/>
            <person name="Kohler A."/>
            <person name="Sanchez-Garcia M."/>
            <person name="Morin E."/>
            <person name="Andreopoulos B."/>
            <person name="Barry K.W."/>
            <person name="Bonito G."/>
            <person name="Buee M."/>
            <person name="Carver A."/>
            <person name="Chen C."/>
            <person name="Cichocki N."/>
            <person name="Clum A."/>
            <person name="Culley D."/>
            <person name="Crous P.W."/>
            <person name="Fauchery L."/>
            <person name="Girlanda M."/>
            <person name="Hayes R.D."/>
            <person name="Keri Z."/>
            <person name="LaButti K."/>
            <person name="Lipzen A."/>
            <person name="Lombard V."/>
            <person name="Magnuson J."/>
            <person name="Maillard F."/>
            <person name="Murat C."/>
            <person name="Nolan M."/>
            <person name="Ohm R.A."/>
            <person name="Pangilinan J."/>
            <person name="Pereira M.F."/>
            <person name="Perotto S."/>
            <person name="Peter M."/>
            <person name="Pfister S."/>
            <person name="Riley R."/>
            <person name="Sitrit Y."/>
            <person name="Stielow J.B."/>
            <person name="Szollosi G."/>
            <person name="Zifcakova L."/>
            <person name="Stursova M."/>
            <person name="Spatafora J.W."/>
            <person name="Tedersoo L."/>
            <person name="Vaario L.M."/>
            <person name="Yamada A."/>
            <person name="Yan M."/>
            <person name="Wang P."/>
            <person name="Xu J."/>
            <person name="Bruns T."/>
            <person name="Baldrian P."/>
            <person name="Vilgalys R."/>
            <person name="Dunand C."/>
            <person name="Henrissat B."/>
            <person name="Grigoriev I.V."/>
            <person name="Hibbett D."/>
            <person name="Nagy L.G."/>
            <person name="Martin F.M."/>
        </authorList>
    </citation>
    <scope>NUCLEOTIDE SEQUENCE</scope>
    <source>
        <strain evidence="9">UP504</strain>
    </source>
</reference>
<dbReference type="Gene3D" id="3.40.50.800">
    <property type="entry name" value="Anticodon-binding domain"/>
    <property type="match status" value="1"/>
</dbReference>
<sequence length="806" mass="90349">MKFTPKLPSLTTPSSRYHQDWEELEFLGKGGFGSVVKARLKHDNCIYAIKKVRLRRENDAKILREVNALSRMSHSSIVRYYTTWVETVASRSQGSVDTETGSSSDIFDDDSGGSSDESDPFHVSEPSLPEISFARSTTFPSLQRNSAPASENGDHDDDSGSSQETQAQLSPKALGMRESFSVPADRPLEILYIQMVHRDIKPGNIFIDAKGDVKVGDFGLASWRSLPVDMPDIEEIMGSVSEFSELTTGVGTSLYIAPEVIDRKRGQNHSKADMYSLGVVFFEMNMPAFHTNTERFHVITALRSPKINFPLSWPMERVNQQEVIQLLLRHNPELRPSAAELSRNELLPKRMEEESINEALRLLVNPQSRRYDALLKTLFTQPIDPAKVFSYEATNAPREYAPLIPVVRDHVVHLFRLHGAIEDDPPLLMPLTESQETEKNAAPVFLDRQGDLVMLPKSVVVPLARSAALSGLVRIKRYFCGRAFQDALGQPTAWQQAAFDIISRDTESLASEAEAISVMDEILRAMPGVETQTYDLYISHSALVEAIFHRIPSSRHREVIMVLDQQKTTVPQKRVLLANLGLNRSLIDEIESMLDEVSIDDAPNRYGSRTESPNASEALEQIRQIVVLVGAMGVRRRVRVKPFLMACHPLFGPGIVFEFRGAKRVVVGRGGRYDHLISQFTPPSKSKRFAIKAIGLQVVLEQIAHSLNAHQKATLQGLIKDRRSYGAFSPRRCDVYVISMMPTTQVDAPLGPLLERRVRLTSNLWRHGISADLMYDEDIDNNVPSHLARCCAEGILCVAYHPSPYW</sequence>
<feature type="binding site" evidence="6">
    <location>
        <position position="51"/>
    </location>
    <ligand>
        <name>ATP</name>
        <dbReference type="ChEBI" id="CHEBI:30616"/>
    </ligand>
</feature>
<evidence type="ECO:0000313" key="9">
    <source>
        <dbReference type="EMBL" id="KAF9514562.1"/>
    </source>
</evidence>
<accession>A0A9P6AZH1</accession>